<protein>
    <recommendedName>
        <fullName evidence="5">DUF4245 domain-containing protein</fullName>
    </recommendedName>
</protein>
<evidence type="ECO:0000313" key="4">
    <source>
        <dbReference type="Proteomes" id="UP001165092"/>
    </source>
</evidence>
<evidence type="ECO:0000313" key="3">
    <source>
        <dbReference type="EMBL" id="GLU46830.1"/>
    </source>
</evidence>
<gene>
    <name evidence="3" type="ORF">Nans01_11810</name>
</gene>
<dbReference type="EMBL" id="BSQG01000001">
    <property type="protein sequence ID" value="GLU46830.1"/>
    <property type="molecule type" value="Genomic_DNA"/>
</dbReference>
<dbReference type="RefSeq" id="WP_285757642.1">
    <property type="nucleotide sequence ID" value="NZ_BSQG01000001.1"/>
</dbReference>
<keyword evidence="2" id="KW-1133">Transmembrane helix</keyword>
<sequence length="187" mass="19927">MSSGGSRANSTFTGYAIVLGVIVLIVGAMAFVVNGRSVEHIPSIDYTADALTLAEVAPYRTYAPRDLPDGWVPTSSRLETGGALPGEDPKEPVSWSLGFATPRDRHAAFSISDADPATFIAETSRGGTPDGESTVNGEEWERYYSKSEGERAIVRRAEGATRVVSGSSQYDELEVLAQSLAAQQKPE</sequence>
<keyword evidence="4" id="KW-1185">Reference proteome</keyword>
<name>A0A9W6P419_9ACTN</name>
<organism evidence="3 4">
    <name type="scientific">Nocardiopsis ansamitocini</name>
    <dbReference type="NCBI Taxonomy" id="1670832"/>
    <lineage>
        <taxon>Bacteria</taxon>
        <taxon>Bacillati</taxon>
        <taxon>Actinomycetota</taxon>
        <taxon>Actinomycetes</taxon>
        <taxon>Streptosporangiales</taxon>
        <taxon>Nocardiopsidaceae</taxon>
        <taxon>Nocardiopsis</taxon>
    </lineage>
</organism>
<evidence type="ECO:0000256" key="1">
    <source>
        <dbReference type="SAM" id="MobiDB-lite"/>
    </source>
</evidence>
<accession>A0A9W6P419</accession>
<dbReference type="InterPro" id="IPR025339">
    <property type="entry name" value="DUF4245"/>
</dbReference>
<dbReference type="AlphaFoldDB" id="A0A9W6P419"/>
<comment type="caution">
    <text evidence="3">The sequence shown here is derived from an EMBL/GenBank/DDBJ whole genome shotgun (WGS) entry which is preliminary data.</text>
</comment>
<keyword evidence="2" id="KW-0812">Transmembrane</keyword>
<proteinExistence type="predicted"/>
<feature type="region of interest" description="Disordered" evidence="1">
    <location>
        <begin position="70"/>
        <end position="92"/>
    </location>
</feature>
<keyword evidence="2" id="KW-0472">Membrane</keyword>
<dbReference type="Proteomes" id="UP001165092">
    <property type="component" value="Unassembled WGS sequence"/>
</dbReference>
<evidence type="ECO:0000256" key="2">
    <source>
        <dbReference type="SAM" id="Phobius"/>
    </source>
</evidence>
<feature type="transmembrane region" description="Helical" evidence="2">
    <location>
        <begin position="12"/>
        <end position="33"/>
    </location>
</feature>
<dbReference type="Pfam" id="PF14030">
    <property type="entry name" value="DUF4245"/>
    <property type="match status" value="1"/>
</dbReference>
<reference evidence="3" key="1">
    <citation type="submission" date="2023-02" db="EMBL/GenBank/DDBJ databases">
        <title>Nocardiopsis ansamitocini NBRC 112285.</title>
        <authorList>
            <person name="Ichikawa N."/>
            <person name="Sato H."/>
            <person name="Tonouchi N."/>
        </authorList>
    </citation>
    <scope>NUCLEOTIDE SEQUENCE</scope>
    <source>
        <strain evidence="3">NBRC 112285</strain>
    </source>
</reference>
<evidence type="ECO:0008006" key="5">
    <source>
        <dbReference type="Google" id="ProtNLM"/>
    </source>
</evidence>